<dbReference type="CDD" id="cd05466">
    <property type="entry name" value="PBP2_LTTR_substrate"/>
    <property type="match status" value="1"/>
</dbReference>
<dbReference type="InterPro" id="IPR000847">
    <property type="entry name" value="LysR_HTH_N"/>
</dbReference>
<evidence type="ECO:0000256" key="2">
    <source>
        <dbReference type="ARBA" id="ARBA00023015"/>
    </source>
</evidence>
<evidence type="ECO:0000313" key="6">
    <source>
        <dbReference type="EMBL" id="KAB0667608.1"/>
    </source>
</evidence>
<dbReference type="InterPro" id="IPR036390">
    <property type="entry name" value="WH_DNA-bd_sf"/>
</dbReference>
<dbReference type="Pfam" id="PF03466">
    <property type="entry name" value="LysR_substrate"/>
    <property type="match status" value="1"/>
</dbReference>
<dbReference type="Gene3D" id="3.40.190.290">
    <property type="match status" value="1"/>
</dbReference>
<keyword evidence="3" id="KW-0238">DNA-binding</keyword>
<dbReference type="Gene3D" id="1.10.10.10">
    <property type="entry name" value="Winged helix-like DNA-binding domain superfamily/Winged helix DNA-binding domain"/>
    <property type="match status" value="1"/>
</dbReference>
<dbReference type="PRINTS" id="PR00039">
    <property type="entry name" value="HTHLYSR"/>
</dbReference>
<comment type="similarity">
    <text evidence="1">Belongs to the LysR transcriptional regulatory family.</text>
</comment>
<dbReference type="AlphaFoldDB" id="A0A7J4ZVF8"/>
<keyword evidence="7" id="KW-1185">Reference proteome</keyword>
<dbReference type="GO" id="GO:0003700">
    <property type="term" value="F:DNA-binding transcription factor activity"/>
    <property type="evidence" value="ECO:0007669"/>
    <property type="project" value="InterPro"/>
</dbReference>
<dbReference type="InterPro" id="IPR036388">
    <property type="entry name" value="WH-like_DNA-bd_sf"/>
</dbReference>
<dbReference type="Pfam" id="PF00126">
    <property type="entry name" value="HTH_1"/>
    <property type="match status" value="1"/>
</dbReference>
<dbReference type="EMBL" id="VZQZ01000001">
    <property type="protein sequence ID" value="KAB0667608.1"/>
    <property type="molecule type" value="Genomic_DNA"/>
</dbReference>
<gene>
    <name evidence="6" type="ORF">F6V25_02640</name>
</gene>
<evidence type="ECO:0000256" key="4">
    <source>
        <dbReference type="ARBA" id="ARBA00023163"/>
    </source>
</evidence>
<dbReference type="FunFam" id="1.10.10.10:FF:000001">
    <property type="entry name" value="LysR family transcriptional regulator"/>
    <property type="match status" value="1"/>
</dbReference>
<dbReference type="Proteomes" id="UP000420562">
    <property type="component" value="Unassembled WGS sequence"/>
</dbReference>
<evidence type="ECO:0000256" key="3">
    <source>
        <dbReference type="ARBA" id="ARBA00023125"/>
    </source>
</evidence>
<dbReference type="PROSITE" id="PS50931">
    <property type="entry name" value="HTH_LYSR"/>
    <property type="match status" value="1"/>
</dbReference>
<dbReference type="GO" id="GO:0003677">
    <property type="term" value="F:DNA binding"/>
    <property type="evidence" value="ECO:0007669"/>
    <property type="project" value="UniProtKB-KW"/>
</dbReference>
<organism evidence="6 7">
    <name type="scientific">Oryzomonas japonica</name>
    <dbReference type="NCBI Taxonomy" id="2603858"/>
    <lineage>
        <taxon>Bacteria</taxon>
        <taxon>Pseudomonadati</taxon>
        <taxon>Thermodesulfobacteriota</taxon>
        <taxon>Desulfuromonadia</taxon>
        <taxon>Geobacterales</taxon>
        <taxon>Geobacteraceae</taxon>
        <taxon>Oryzomonas</taxon>
    </lineage>
</organism>
<dbReference type="PANTHER" id="PTHR30419:SF8">
    <property type="entry name" value="NITROGEN ASSIMILATION TRANSCRIPTIONAL ACTIVATOR-RELATED"/>
    <property type="match status" value="1"/>
</dbReference>
<dbReference type="SUPFAM" id="SSF53850">
    <property type="entry name" value="Periplasmic binding protein-like II"/>
    <property type="match status" value="1"/>
</dbReference>
<sequence>MDLRQLKYFAEIARFSNFTRAAEELHVAQPAVSTAIRKLEEELELILFNRQDRKVSLTAEGEILLGHARRILGDLKAAGQEMADLRGLGKGEVRVGVPPMMSAYFFPTIICAFAKRYPYLHLAVSGEGAASILKMIIQGELDMGVIAGGHVPDNLEVRPILREEVVVCVPPGHPFTARSALSMEEFARQPLIMFKEGYYQREMLFEEMKEGGMTPEVVFETNLYTMVKSLVKKGLGISTLLRMVVEDDADLRAVSFDPPLHLDLMLAWKKGAYLSRANRAFVDFLMEQVRGYGAAPDGGEGINTD</sequence>
<dbReference type="RefSeq" id="WP_151126936.1">
    <property type="nucleotide sequence ID" value="NZ_VZQZ01000001.1"/>
</dbReference>
<dbReference type="InterPro" id="IPR005119">
    <property type="entry name" value="LysR_subst-bd"/>
</dbReference>
<evidence type="ECO:0000256" key="1">
    <source>
        <dbReference type="ARBA" id="ARBA00009437"/>
    </source>
</evidence>
<feature type="domain" description="HTH lysR-type" evidence="5">
    <location>
        <begin position="1"/>
        <end position="58"/>
    </location>
</feature>
<keyword evidence="4" id="KW-0804">Transcription</keyword>
<proteinExistence type="inferred from homology"/>
<evidence type="ECO:0000313" key="7">
    <source>
        <dbReference type="Proteomes" id="UP000420562"/>
    </source>
</evidence>
<keyword evidence="2" id="KW-0805">Transcription regulation</keyword>
<dbReference type="SUPFAM" id="SSF46785">
    <property type="entry name" value="Winged helix' DNA-binding domain"/>
    <property type="match status" value="1"/>
</dbReference>
<dbReference type="PANTHER" id="PTHR30419">
    <property type="entry name" value="HTH-TYPE TRANSCRIPTIONAL REGULATOR YBHD"/>
    <property type="match status" value="1"/>
</dbReference>
<protein>
    <submittedName>
        <fullName evidence="6">LysR family transcriptional regulator</fullName>
    </submittedName>
</protein>
<name>A0A7J4ZVF8_9BACT</name>
<dbReference type="GO" id="GO:0005829">
    <property type="term" value="C:cytosol"/>
    <property type="evidence" value="ECO:0007669"/>
    <property type="project" value="TreeGrafter"/>
</dbReference>
<dbReference type="InterPro" id="IPR050950">
    <property type="entry name" value="HTH-type_LysR_regulators"/>
</dbReference>
<accession>A0A7J4ZVF8</accession>
<evidence type="ECO:0000259" key="5">
    <source>
        <dbReference type="PROSITE" id="PS50931"/>
    </source>
</evidence>
<comment type="caution">
    <text evidence="6">The sequence shown here is derived from an EMBL/GenBank/DDBJ whole genome shotgun (WGS) entry which is preliminary data.</text>
</comment>
<reference evidence="6 7" key="1">
    <citation type="submission" date="2019-09" db="EMBL/GenBank/DDBJ databases">
        <title>Geobacter sp. Red96, a novel strain isolated from paddy soil.</title>
        <authorList>
            <person name="Xu Z."/>
            <person name="Masuda Y."/>
            <person name="Itoh H."/>
            <person name="Senoo K."/>
        </authorList>
    </citation>
    <scope>NUCLEOTIDE SEQUENCE [LARGE SCALE GENOMIC DNA]</scope>
    <source>
        <strain evidence="6 7">Red96</strain>
    </source>
</reference>